<gene>
    <name evidence="1" type="ORF">FOPG_19075</name>
</gene>
<evidence type="ECO:0008006" key="2">
    <source>
        <dbReference type="Google" id="ProtNLM"/>
    </source>
</evidence>
<dbReference type="OrthoDB" id="5423360at2759"/>
<reference evidence="1" key="1">
    <citation type="submission" date="2011-11" db="EMBL/GenBank/DDBJ databases">
        <title>The Genome Sequence of Fusarium oxysporum PHW808.</title>
        <authorList>
            <consortium name="The Broad Institute Genome Sequencing Platform"/>
            <person name="Ma L.-J."/>
            <person name="Gale L.R."/>
            <person name="Schwartz D.C."/>
            <person name="Zhou S."/>
            <person name="Corby-Kistler H."/>
            <person name="Young S.K."/>
            <person name="Zeng Q."/>
            <person name="Gargeya S."/>
            <person name="Fitzgerald M."/>
            <person name="Haas B."/>
            <person name="Abouelleil A."/>
            <person name="Alvarado L."/>
            <person name="Arachchi H.M."/>
            <person name="Berlin A."/>
            <person name="Brown A."/>
            <person name="Chapman S.B."/>
            <person name="Chen Z."/>
            <person name="Dunbar C."/>
            <person name="Freedman E."/>
            <person name="Gearin G."/>
            <person name="Goldberg J."/>
            <person name="Griggs A."/>
            <person name="Gujja S."/>
            <person name="Heiman D."/>
            <person name="Howarth C."/>
            <person name="Larson L."/>
            <person name="Lui A."/>
            <person name="MacDonald P.J.P."/>
            <person name="Montmayeur A."/>
            <person name="Murphy C."/>
            <person name="Neiman D."/>
            <person name="Pearson M."/>
            <person name="Priest M."/>
            <person name="Roberts A."/>
            <person name="Saif S."/>
            <person name="Shea T."/>
            <person name="Shenoy N."/>
            <person name="Sisk P."/>
            <person name="Stolte C."/>
            <person name="Sykes S."/>
            <person name="Wortman J."/>
            <person name="Nusbaum C."/>
            <person name="Birren B."/>
        </authorList>
    </citation>
    <scope>NUCLEOTIDE SEQUENCE [LARGE SCALE GENOMIC DNA]</scope>
    <source>
        <strain evidence="1">54008</strain>
    </source>
</reference>
<dbReference type="EMBL" id="KK033958">
    <property type="protein sequence ID" value="EXL64669.1"/>
    <property type="molecule type" value="Genomic_DNA"/>
</dbReference>
<organism evidence="1">
    <name type="scientific">Fusarium oxysporum f. sp. conglutinans race 2 54008</name>
    <dbReference type="NCBI Taxonomy" id="1089457"/>
    <lineage>
        <taxon>Eukaryota</taxon>
        <taxon>Fungi</taxon>
        <taxon>Dikarya</taxon>
        <taxon>Ascomycota</taxon>
        <taxon>Pezizomycotina</taxon>
        <taxon>Sordariomycetes</taxon>
        <taxon>Hypocreomycetidae</taxon>
        <taxon>Hypocreales</taxon>
        <taxon>Nectriaceae</taxon>
        <taxon>Fusarium</taxon>
        <taxon>Fusarium oxysporum species complex</taxon>
    </lineage>
</organism>
<accession>X0HU16</accession>
<name>X0HU16_FUSOX</name>
<sequence length="211" mass="23429">MHQFANDLAEILATSITEYDIDQHWASTGPKAISLVKEPFFRDYAAAHGGRLPYIDPSPNVRWSWGESQPDSILDDAIKSKTLFMDWFNRNVLPRDKDHHKCSSAILLHTDSTGSFGRRNIYRDPPRVPFGWSLSKMSIFSEAPDSAYPLGEVPYVSDITNYEESLPVTVDIMVARGCDGLISRLAQDLVESGILKVPKAGGNLTGASILF</sequence>
<dbReference type="HOGENOM" id="CLU_020129_0_0_1"/>
<dbReference type="Proteomes" id="UP000030676">
    <property type="component" value="Unassembled WGS sequence"/>
</dbReference>
<dbReference type="AlphaFoldDB" id="X0HU16"/>
<evidence type="ECO:0000313" key="1">
    <source>
        <dbReference type="EMBL" id="EXL64669.1"/>
    </source>
</evidence>
<reference evidence="1" key="2">
    <citation type="submission" date="2014-03" db="EMBL/GenBank/DDBJ databases">
        <title>The Genome Annotation of Fusarium oxysporum PHW808.</title>
        <authorList>
            <consortium name="The Broad Institute Genomics Platform"/>
            <person name="Ma L.-J."/>
            <person name="Corby-Kistler H."/>
            <person name="Broz K."/>
            <person name="Gale L.R."/>
            <person name="Jonkers W."/>
            <person name="O'Donnell K."/>
            <person name="Ploetz R."/>
            <person name="Steinberg C."/>
            <person name="Schwartz D.C."/>
            <person name="VanEtten H."/>
            <person name="Zhou S."/>
            <person name="Young S.K."/>
            <person name="Zeng Q."/>
            <person name="Gargeya S."/>
            <person name="Fitzgerald M."/>
            <person name="Abouelleil A."/>
            <person name="Alvarado L."/>
            <person name="Chapman S.B."/>
            <person name="Gainer-Dewar J."/>
            <person name="Goldberg J."/>
            <person name="Griggs A."/>
            <person name="Gujja S."/>
            <person name="Hansen M."/>
            <person name="Howarth C."/>
            <person name="Imamovic A."/>
            <person name="Ireland A."/>
            <person name="Larimer J."/>
            <person name="McCowan C."/>
            <person name="Murphy C."/>
            <person name="Pearson M."/>
            <person name="Poon T.W."/>
            <person name="Priest M."/>
            <person name="Roberts A."/>
            <person name="Saif S."/>
            <person name="Shea T."/>
            <person name="Sykes S."/>
            <person name="Wortman J."/>
            <person name="Nusbaum C."/>
            <person name="Birren B."/>
        </authorList>
    </citation>
    <scope>NUCLEOTIDE SEQUENCE</scope>
    <source>
        <strain evidence="1">54008</strain>
    </source>
</reference>
<proteinExistence type="predicted"/>
<protein>
    <recommendedName>
        <fullName evidence="2">Amidase domain-containing protein</fullName>
    </recommendedName>
</protein>